<dbReference type="AlphaFoldDB" id="A0A6C0LN00"/>
<protein>
    <submittedName>
        <fullName evidence="2">Uncharacterized protein</fullName>
    </submittedName>
</protein>
<feature type="compositionally biased region" description="Low complexity" evidence="1">
    <location>
        <begin position="339"/>
        <end position="358"/>
    </location>
</feature>
<name>A0A6C0LN00_9ZZZZ</name>
<dbReference type="Gene3D" id="3.40.50.300">
    <property type="entry name" value="P-loop containing nucleotide triphosphate hydrolases"/>
    <property type="match status" value="1"/>
</dbReference>
<proteinExistence type="predicted"/>
<accession>A0A6C0LN00</accession>
<evidence type="ECO:0000256" key="1">
    <source>
        <dbReference type="SAM" id="MobiDB-lite"/>
    </source>
</evidence>
<reference evidence="2" key="1">
    <citation type="journal article" date="2020" name="Nature">
        <title>Giant virus diversity and host interactions through global metagenomics.</title>
        <authorList>
            <person name="Schulz F."/>
            <person name="Roux S."/>
            <person name="Paez-Espino D."/>
            <person name="Jungbluth S."/>
            <person name="Walsh D.A."/>
            <person name="Denef V.J."/>
            <person name="McMahon K.D."/>
            <person name="Konstantinidis K.T."/>
            <person name="Eloe-Fadrosh E.A."/>
            <person name="Kyrpides N.C."/>
            <person name="Woyke T."/>
        </authorList>
    </citation>
    <scope>NUCLEOTIDE SEQUENCE</scope>
    <source>
        <strain evidence="2">GVMAG-M-3300027963-41</strain>
    </source>
</reference>
<sequence>MKRLDIPFLFIGPTGSGKTKELRRLIEEENKGKITYPLETRTFTVGDSYEARVFTSPYHFEIDIPNLSMQDKQIIGDLLTNFFSSGDVLNSLRSSSRKLIVLRRAHSLSLAAAIRVRAIIQQFVLPPEASGMLWLTAREITGPLALLDDAFVRYRMPRMNYETWQTAVPSLFATQLAYEKCEGRIERIEEIQKYLPNQVPAQWPRRIQDFYDEMVASLIQNARSGRKPDLKVVQWLRAIVYQALSFCQTGPEIIDSCAAAIQRQHTLLEPHVFWLAMKSLTTAEPHTSYRTPLSLESAVLFLFETVRTNSTLLPLQQVREQIQIHKKDIPVQNEPVGTSPAPSSAPAETAKAAPAAKPARVRRSKKADI</sequence>
<organism evidence="2">
    <name type="scientific">viral metagenome</name>
    <dbReference type="NCBI Taxonomy" id="1070528"/>
    <lineage>
        <taxon>unclassified sequences</taxon>
        <taxon>metagenomes</taxon>
        <taxon>organismal metagenomes</taxon>
    </lineage>
</organism>
<dbReference type="InterPro" id="IPR027417">
    <property type="entry name" value="P-loop_NTPase"/>
</dbReference>
<feature type="compositionally biased region" description="Basic residues" evidence="1">
    <location>
        <begin position="359"/>
        <end position="369"/>
    </location>
</feature>
<evidence type="ECO:0000313" key="2">
    <source>
        <dbReference type="EMBL" id="QHU31893.1"/>
    </source>
</evidence>
<dbReference type="EMBL" id="MN740533">
    <property type="protein sequence ID" value="QHU31893.1"/>
    <property type="molecule type" value="Genomic_DNA"/>
</dbReference>
<dbReference type="SUPFAM" id="SSF52540">
    <property type="entry name" value="P-loop containing nucleoside triphosphate hydrolases"/>
    <property type="match status" value="1"/>
</dbReference>
<feature type="region of interest" description="Disordered" evidence="1">
    <location>
        <begin position="329"/>
        <end position="369"/>
    </location>
</feature>